<dbReference type="KEGG" id="aplc:110989266"/>
<dbReference type="AlphaFoldDB" id="A0A8B7ZVV8"/>
<name>A0A8B7ZVV8_ACAPL</name>
<feature type="transmembrane region" description="Helical" evidence="1">
    <location>
        <begin position="12"/>
        <end position="33"/>
    </location>
</feature>
<dbReference type="GO" id="GO:0005783">
    <property type="term" value="C:endoplasmic reticulum"/>
    <property type="evidence" value="ECO:0007669"/>
    <property type="project" value="TreeGrafter"/>
</dbReference>
<dbReference type="CTD" id="94107"/>
<keyword evidence="2" id="KW-1185">Reference proteome</keyword>
<reference evidence="3 4" key="1">
    <citation type="submission" date="2025-04" db="UniProtKB">
        <authorList>
            <consortium name="RefSeq"/>
        </authorList>
    </citation>
    <scope>IDENTIFICATION</scope>
</reference>
<accession>A0A8B7ZVV8</accession>
<dbReference type="PANTHER" id="PTHR13568">
    <property type="entry name" value="FAM11A, B PROTEIN"/>
    <property type="match status" value="1"/>
</dbReference>
<dbReference type="CDD" id="cd22816">
    <property type="entry name" value="TMEM203"/>
    <property type="match status" value="1"/>
</dbReference>
<dbReference type="GeneID" id="110989266"/>
<dbReference type="OMA" id="LNTYFCA"/>
<dbReference type="RefSeq" id="XP_022109226.1">
    <property type="nucleotide sequence ID" value="XM_022253534.1"/>
</dbReference>
<dbReference type="Proteomes" id="UP000694845">
    <property type="component" value="Unplaced"/>
</dbReference>
<keyword evidence="1" id="KW-1133">Transmembrane helix</keyword>
<dbReference type="PANTHER" id="PTHR13568:SF9">
    <property type="entry name" value="TRANSMEMBRANE PROTEIN 203"/>
    <property type="match status" value="1"/>
</dbReference>
<dbReference type="OrthoDB" id="6234541at2759"/>
<proteinExistence type="predicted"/>
<keyword evidence="1" id="KW-0472">Membrane</keyword>
<feature type="transmembrane region" description="Helical" evidence="1">
    <location>
        <begin position="45"/>
        <end position="71"/>
    </location>
</feature>
<organism evidence="2 4">
    <name type="scientific">Acanthaster planci</name>
    <name type="common">Crown-of-thorns starfish</name>
    <dbReference type="NCBI Taxonomy" id="133434"/>
    <lineage>
        <taxon>Eukaryota</taxon>
        <taxon>Metazoa</taxon>
        <taxon>Echinodermata</taxon>
        <taxon>Eleutherozoa</taxon>
        <taxon>Asterozoa</taxon>
        <taxon>Asteroidea</taxon>
        <taxon>Valvatacea</taxon>
        <taxon>Valvatida</taxon>
        <taxon>Acanthasteridae</taxon>
        <taxon>Acanthaster</taxon>
    </lineage>
</organism>
<evidence type="ECO:0000313" key="4">
    <source>
        <dbReference type="RefSeq" id="XP_022109227.1"/>
    </source>
</evidence>
<evidence type="ECO:0000313" key="2">
    <source>
        <dbReference type="Proteomes" id="UP000694845"/>
    </source>
</evidence>
<evidence type="ECO:0000313" key="3">
    <source>
        <dbReference type="RefSeq" id="XP_022109226.1"/>
    </source>
</evidence>
<keyword evidence="1" id="KW-0812">Transmembrane</keyword>
<gene>
    <name evidence="3 4" type="primary">LOC110989266</name>
</gene>
<dbReference type="InterPro" id="IPR019396">
    <property type="entry name" value="TM_Fragile-X-F-assoc"/>
</dbReference>
<evidence type="ECO:0000256" key="1">
    <source>
        <dbReference type="SAM" id="Phobius"/>
    </source>
</evidence>
<dbReference type="Pfam" id="PF10269">
    <property type="entry name" value="Tmemb_185A"/>
    <property type="match status" value="1"/>
</dbReference>
<protein>
    <submittedName>
        <fullName evidence="3 4">Transmembrane protein 203-like</fullName>
    </submittedName>
</protein>
<dbReference type="GO" id="GO:0006874">
    <property type="term" value="P:intracellular calcium ion homeostasis"/>
    <property type="evidence" value="ECO:0007669"/>
    <property type="project" value="TreeGrafter"/>
</dbReference>
<dbReference type="RefSeq" id="XP_022109227.1">
    <property type="nucleotide sequence ID" value="XM_022253535.1"/>
</dbReference>
<feature type="transmembrane region" description="Helical" evidence="1">
    <location>
        <begin position="83"/>
        <end position="100"/>
    </location>
</feature>
<sequence>MLFTLTETVQWLGVTVFELWVHTVSLLVFSILLTLKLQGAWAGSWWLVFAPLFTGDGLSAYFMAIVAIRLYLYQGLRAAAVRLFWSSVLLALVFVFKILLCKRLEGEADIPCSITMSPLFAMLQVLFIRACQV</sequence>